<dbReference type="GO" id="GO:0005634">
    <property type="term" value="C:nucleus"/>
    <property type="evidence" value="ECO:0007669"/>
    <property type="project" value="TreeGrafter"/>
</dbReference>
<feature type="compositionally biased region" description="Basic residues" evidence="1">
    <location>
        <begin position="339"/>
        <end position="352"/>
    </location>
</feature>
<accession>A0A0B2UV74</accession>
<dbReference type="OrthoDB" id="10248551at2759"/>
<feature type="signal peptide" evidence="2">
    <location>
        <begin position="1"/>
        <end position="31"/>
    </location>
</feature>
<dbReference type="Proteomes" id="UP000031036">
    <property type="component" value="Unassembled WGS sequence"/>
</dbReference>
<evidence type="ECO:0000313" key="3">
    <source>
        <dbReference type="EMBL" id="KHN73273.1"/>
    </source>
</evidence>
<dbReference type="GO" id="GO:2000779">
    <property type="term" value="P:regulation of double-strand break repair"/>
    <property type="evidence" value="ECO:0007669"/>
    <property type="project" value="TreeGrafter"/>
</dbReference>
<dbReference type="GO" id="GO:0006325">
    <property type="term" value="P:chromatin organization"/>
    <property type="evidence" value="ECO:0007669"/>
    <property type="project" value="InterPro"/>
</dbReference>
<protein>
    <submittedName>
        <fullName evidence="3">Protein DEK</fullName>
    </submittedName>
</protein>
<dbReference type="PANTHER" id="PTHR13468:SF1">
    <property type="entry name" value="PROTEIN DEK"/>
    <property type="match status" value="1"/>
</dbReference>
<dbReference type="Gene3D" id="1.10.10.60">
    <property type="entry name" value="Homeodomain-like"/>
    <property type="match status" value="1"/>
</dbReference>
<dbReference type="InterPro" id="IPR044198">
    <property type="entry name" value="DEK"/>
</dbReference>
<keyword evidence="4" id="KW-1185">Reference proteome</keyword>
<dbReference type="AlphaFoldDB" id="A0A0B2UV74"/>
<comment type="caution">
    <text evidence="3">The sequence shown here is derived from an EMBL/GenBank/DDBJ whole genome shotgun (WGS) entry which is preliminary data.</text>
</comment>
<feature type="region of interest" description="Disordered" evidence="1">
    <location>
        <begin position="56"/>
        <end position="191"/>
    </location>
</feature>
<feature type="compositionally biased region" description="Acidic residues" evidence="1">
    <location>
        <begin position="381"/>
        <end position="399"/>
    </location>
</feature>
<gene>
    <name evidence="3" type="primary">DEK</name>
    <name evidence="3" type="ORF">Tcan_11979</name>
</gene>
<feature type="compositionally biased region" description="Basic and acidic residues" evidence="1">
    <location>
        <begin position="105"/>
        <end position="166"/>
    </location>
</feature>
<feature type="compositionally biased region" description="Basic and acidic residues" evidence="1">
    <location>
        <begin position="75"/>
        <end position="98"/>
    </location>
</feature>
<feature type="compositionally biased region" description="Basic and acidic residues" evidence="1">
    <location>
        <begin position="353"/>
        <end position="376"/>
    </location>
</feature>
<evidence type="ECO:0000313" key="4">
    <source>
        <dbReference type="Proteomes" id="UP000031036"/>
    </source>
</evidence>
<proteinExistence type="predicted"/>
<dbReference type="GO" id="GO:0042393">
    <property type="term" value="F:histone binding"/>
    <property type="evidence" value="ECO:0007669"/>
    <property type="project" value="TreeGrafter"/>
</dbReference>
<name>A0A0B2UV74_TOXCA</name>
<reference evidence="3 4" key="1">
    <citation type="submission" date="2014-11" db="EMBL/GenBank/DDBJ databases">
        <title>Genetic blueprint of the zoonotic pathogen Toxocara canis.</title>
        <authorList>
            <person name="Zhu X.-Q."/>
            <person name="Korhonen P.K."/>
            <person name="Cai H."/>
            <person name="Young N.D."/>
            <person name="Nejsum P."/>
            <person name="von Samson-Himmelstjerna G."/>
            <person name="Boag P.R."/>
            <person name="Tan P."/>
            <person name="Li Q."/>
            <person name="Min J."/>
            <person name="Yang Y."/>
            <person name="Wang X."/>
            <person name="Fang X."/>
            <person name="Hall R.S."/>
            <person name="Hofmann A."/>
            <person name="Sternberg P.W."/>
            <person name="Jex A.R."/>
            <person name="Gasser R.B."/>
        </authorList>
    </citation>
    <scope>NUCLEOTIDE SEQUENCE [LARGE SCALE GENOMIC DNA]</scope>
    <source>
        <strain evidence="3">PN_DK_2014</strain>
    </source>
</reference>
<dbReference type="OMA" id="YLANAYC"/>
<keyword evidence="2" id="KW-0732">Signal</keyword>
<feature type="compositionally biased region" description="Basic and acidic residues" evidence="1">
    <location>
        <begin position="431"/>
        <end position="442"/>
    </location>
</feature>
<feature type="compositionally biased region" description="Basic and acidic residues" evidence="1">
    <location>
        <begin position="400"/>
        <end position="419"/>
    </location>
</feature>
<dbReference type="GO" id="GO:0003677">
    <property type="term" value="F:DNA binding"/>
    <property type="evidence" value="ECO:0007669"/>
    <property type="project" value="InterPro"/>
</dbReference>
<organism evidence="3 4">
    <name type="scientific">Toxocara canis</name>
    <name type="common">Canine roundworm</name>
    <dbReference type="NCBI Taxonomy" id="6265"/>
    <lineage>
        <taxon>Eukaryota</taxon>
        <taxon>Metazoa</taxon>
        <taxon>Ecdysozoa</taxon>
        <taxon>Nematoda</taxon>
        <taxon>Chromadorea</taxon>
        <taxon>Rhabditida</taxon>
        <taxon>Spirurina</taxon>
        <taxon>Ascaridomorpha</taxon>
        <taxon>Ascaridoidea</taxon>
        <taxon>Toxocaridae</taxon>
        <taxon>Toxocara</taxon>
    </lineage>
</organism>
<sequence length="532" mass="59210">MSNNRIPLCRRNCEAQLFYLLLATICASTQAIKLEEREQPCLSTTILKRTKLQKVEQMDTTGGGVRQANEGEDGSNNKRDFKDGRTEEASGKDIEESKIQTADTLRSDDKGEVGGDASKTEEKVEGSNVKDDHQEDDSDKKAEVKEGGERRVESPVRNAEEADDAKRAKKRPFDQSAAAGDAEEGKKGELEKPVIVEGKRKRHTVERMVINADVGTRKPKPAVPGQGTALGDIPYVREAFDKFKGPMLQGLFRLCFGRQGSRQAWKKELRRFNGFPFDENDVQFQRRKATAQKFSVDDLKNISSILGIERAPVKSDMVTNILSFLLKPKDLGKSPGLLGKRKKGSKKRKRQTKKEQKKGGKGEPKAKRQKKSKEIPSSEASEGDSSEENDEDEEEEQEHEEGAHDGKVSAIKKDTHKDGSLGSKKTSSKGSDQHTKGDKEDTQWGVGGPTDVELNEEINMLLHTMDLSQATMKEMCVEGKTCAYHDAKGGVCWWPVRIMDKQIASKFPNLNMDKYKGALKQRIKAALDKLDA</sequence>
<evidence type="ECO:0000256" key="2">
    <source>
        <dbReference type="SAM" id="SignalP"/>
    </source>
</evidence>
<feature type="compositionally biased region" description="Low complexity" evidence="1">
    <location>
        <begin position="420"/>
        <end position="430"/>
    </location>
</feature>
<dbReference type="STRING" id="6265.A0A0B2UV74"/>
<feature type="chain" id="PRO_5002079338" evidence="2">
    <location>
        <begin position="32"/>
        <end position="532"/>
    </location>
</feature>
<feature type="region of interest" description="Disordered" evidence="1">
    <location>
        <begin position="333"/>
        <end position="449"/>
    </location>
</feature>
<evidence type="ECO:0000256" key="1">
    <source>
        <dbReference type="SAM" id="MobiDB-lite"/>
    </source>
</evidence>
<dbReference type="PANTHER" id="PTHR13468">
    <property type="entry name" value="DEK PROTEIN"/>
    <property type="match status" value="1"/>
</dbReference>
<dbReference type="EMBL" id="JPKZ01003130">
    <property type="protein sequence ID" value="KHN73273.1"/>
    <property type="molecule type" value="Genomic_DNA"/>
</dbReference>